<proteinExistence type="predicted"/>
<feature type="compositionally biased region" description="Pro residues" evidence="1">
    <location>
        <begin position="160"/>
        <end position="178"/>
    </location>
</feature>
<dbReference type="EMBL" id="BDDD01002024">
    <property type="protein sequence ID" value="GAV79690.1"/>
    <property type="molecule type" value="Genomic_DNA"/>
</dbReference>
<organism evidence="3 4">
    <name type="scientific">Cephalotus follicularis</name>
    <name type="common">Albany pitcher plant</name>
    <dbReference type="NCBI Taxonomy" id="3775"/>
    <lineage>
        <taxon>Eukaryota</taxon>
        <taxon>Viridiplantae</taxon>
        <taxon>Streptophyta</taxon>
        <taxon>Embryophyta</taxon>
        <taxon>Tracheophyta</taxon>
        <taxon>Spermatophyta</taxon>
        <taxon>Magnoliopsida</taxon>
        <taxon>eudicotyledons</taxon>
        <taxon>Gunneridae</taxon>
        <taxon>Pentapetalae</taxon>
        <taxon>rosids</taxon>
        <taxon>fabids</taxon>
        <taxon>Oxalidales</taxon>
        <taxon>Cephalotaceae</taxon>
        <taxon>Cephalotus</taxon>
    </lineage>
</organism>
<sequence length="485" mass="53007">MMNIGSSSGGGYGHSQRAEAERWLNIAQKLLAARDLHGTKTFAIRARESDPRLDSANQILAVADTLLASDFRFNDTNSSQQVDWYSILQLPRLTHSIELIATQYRKFALLLSPDRNRFPYADHAFKLVCEAWAVLSNPSRKSSYDTGLQLSQLGQLGQRTPPPHPQPQPKTVPPPAPPVQARKIPGAGKDAKVVTEEDESPSSKPPTEPTRAPTQPRTESTRIESDVPSFWTACPYCYILYEYPKVYEDCTLRCQNCKRAFHAVMIASPPVTGKNSDSGEYFCCWGFMPLGFNGNAKNIGGMGSNWSPISAMFNCPNGPNDPNGNSNKPKKSNPPRVYYDDDVYVEVSEPSDDSDDGEWQVEKRKRKGKNVKGKEARTNVGGGGGGGGTQTQVVLGLGNAETNRKGLVGSSGRKQMAKGMKDLGKLDLNVEFSNEVEDPVAGVSEENGNREEDNIEGIGFFEGLDEFLSSLPILNVVGDDKVKAS</sequence>
<feature type="region of interest" description="Disordered" evidence="1">
    <location>
        <begin position="154"/>
        <end position="223"/>
    </location>
</feature>
<dbReference type="PANTHER" id="PTHR45496">
    <property type="entry name" value="CHAPERONE DNAJ-DOMAIN SUPERFAMILY PROTEIN"/>
    <property type="match status" value="1"/>
</dbReference>
<dbReference type="InParanoid" id="A0A1Q3CHG8"/>
<dbReference type="InterPro" id="IPR056988">
    <property type="entry name" value="Zn_ribbon_pln"/>
</dbReference>
<protein>
    <submittedName>
        <fullName evidence="3">DnaJ domain-containing protein</fullName>
    </submittedName>
</protein>
<dbReference type="Proteomes" id="UP000187406">
    <property type="component" value="Unassembled WGS sequence"/>
</dbReference>
<dbReference type="InterPro" id="IPR036869">
    <property type="entry name" value="J_dom_sf"/>
</dbReference>
<evidence type="ECO:0000256" key="1">
    <source>
        <dbReference type="SAM" id="MobiDB-lite"/>
    </source>
</evidence>
<accession>A0A1Q3CHG8</accession>
<evidence type="ECO:0000313" key="3">
    <source>
        <dbReference type="EMBL" id="GAV79690.1"/>
    </source>
</evidence>
<dbReference type="PROSITE" id="PS00636">
    <property type="entry name" value="DNAJ_1"/>
    <property type="match status" value="1"/>
</dbReference>
<dbReference type="AlphaFoldDB" id="A0A1Q3CHG8"/>
<gene>
    <name evidence="3" type="ORF">CFOL_v3_23153</name>
</gene>
<dbReference type="InterPro" id="IPR018253">
    <property type="entry name" value="DnaJ_domain_CS"/>
</dbReference>
<feature type="domain" description="J" evidence="2">
    <location>
        <begin position="83"/>
        <end position="148"/>
    </location>
</feature>
<comment type="caution">
    <text evidence="3">The sequence shown here is derived from an EMBL/GenBank/DDBJ whole genome shotgun (WGS) entry which is preliminary data.</text>
</comment>
<feature type="compositionally biased region" description="Low complexity" evidence="1">
    <location>
        <begin position="316"/>
        <end position="327"/>
    </location>
</feature>
<dbReference type="CDD" id="cd06257">
    <property type="entry name" value="DnaJ"/>
    <property type="match status" value="1"/>
</dbReference>
<dbReference type="STRING" id="3775.A0A1Q3CHG8"/>
<dbReference type="PROSITE" id="PS50076">
    <property type="entry name" value="DNAJ_2"/>
    <property type="match status" value="1"/>
</dbReference>
<dbReference type="InterPro" id="IPR001623">
    <property type="entry name" value="DnaJ_domain"/>
</dbReference>
<dbReference type="PANTHER" id="PTHR45496:SF19">
    <property type="entry name" value="J DOMAIN-CONTAINING PROTEIN"/>
    <property type="match status" value="1"/>
</dbReference>
<feature type="compositionally biased region" description="Acidic residues" evidence="1">
    <location>
        <begin position="340"/>
        <end position="359"/>
    </location>
</feature>
<dbReference type="SMART" id="SM00271">
    <property type="entry name" value="DnaJ"/>
    <property type="match status" value="1"/>
</dbReference>
<dbReference type="Pfam" id="PF23551">
    <property type="entry name" value="Zn_ribbon_20"/>
    <property type="match status" value="1"/>
</dbReference>
<feature type="region of interest" description="Disordered" evidence="1">
    <location>
        <begin position="313"/>
        <end position="388"/>
    </location>
</feature>
<dbReference type="FunCoup" id="A0A1Q3CHG8">
    <property type="interactions" value="1283"/>
</dbReference>
<evidence type="ECO:0000259" key="2">
    <source>
        <dbReference type="PROSITE" id="PS50076"/>
    </source>
</evidence>
<evidence type="ECO:0000313" key="4">
    <source>
        <dbReference type="Proteomes" id="UP000187406"/>
    </source>
</evidence>
<dbReference type="Gene3D" id="1.10.287.110">
    <property type="entry name" value="DnaJ domain"/>
    <property type="match status" value="1"/>
</dbReference>
<keyword evidence="4" id="KW-1185">Reference proteome</keyword>
<dbReference type="SUPFAM" id="SSF46565">
    <property type="entry name" value="Chaperone J-domain"/>
    <property type="match status" value="1"/>
</dbReference>
<dbReference type="OrthoDB" id="10250354at2759"/>
<dbReference type="InterPro" id="IPR053052">
    <property type="entry name" value="Imprinting_Balance_Reg"/>
</dbReference>
<dbReference type="Pfam" id="PF00226">
    <property type="entry name" value="DnaJ"/>
    <property type="match status" value="1"/>
</dbReference>
<reference evidence="4" key="1">
    <citation type="submission" date="2016-04" db="EMBL/GenBank/DDBJ databases">
        <title>Cephalotus genome sequencing.</title>
        <authorList>
            <person name="Fukushima K."/>
            <person name="Hasebe M."/>
            <person name="Fang X."/>
        </authorList>
    </citation>
    <scope>NUCLEOTIDE SEQUENCE [LARGE SCALE GENOMIC DNA]</scope>
    <source>
        <strain evidence="4">cv. St1</strain>
    </source>
</reference>
<name>A0A1Q3CHG8_CEPFO</name>